<evidence type="ECO:0000313" key="4">
    <source>
        <dbReference type="Proteomes" id="UP000256304"/>
    </source>
</evidence>
<dbReference type="InterPro" id="IPR036890">
    <property type="entry name" value="HATPase_C_sf"/>
</dbReference>
<evidence type="ECO:0000256" key="1">
    <source>
        <dbReference type="SAM" id="MobiDB-lite"/>
    </source>
</evidence>
<evidence type="ECO:0000259" key="2">
    <source>
        <dbReference type="Pfam" id="PF13020"/>
    </source>
</evidence>
<feature type="region of interest" description="Disordered" evidence="1">
    <location>
        <begin position="1385"/>
        <end position="1404"/>
    </location>
</feature>
<gene>
    <name evidence="3" type="ORF">A8990_106113</name>
</gene>
<proteinExistence type="predicted"/>
<name>A0A3D9SG63_9BACL</name>
<sequence length="1534" mass="179816">MVFSSYSYVKMSESQKYIETLCNEYIEKHIKEQERDELIHENNIEKRDIKGYHGREILELLQNADDAYQKSIDEGNKPDCELEVLIEFKNNILKVSNTGTFFDKDGIKAIVQGNNSSKSGKYIGNKGTGFRSVLNWADEIRIHSGEFNIRFAKEIADELFQKNKSEKQIAKQLNKQLNLYIPILAVPQNIEPCQKDRMTSIEIFVNPVKTLDDFGVLQQINNIDLRILLFLPNISRITIETEEKNFIYEREVNNGELRCLTLKKYVNDENQILETFYVFDKVIENAIEEDDIKKDIRLAIAVPQNFKSFQAGNIYSFFPLLNVESPFNCVMHASYILGDHRDSISRTDANKMIIIEQLKFLVEVGEKFTSNQYADTALRLLTPVNIKQTNWKFPLSFSQFGDLEDYYFQLLEHAKVLQTVNDEYISVKDNPKIFDTGYPQFFLGEKFKTFLKPLPSESAMFIQSMLRRLFKSLTADEFELLPIINSLTNEWTISQRVEVFNWWNRNYSKSLPELLKTQNGNWLKFDMDCYFLVGEFSNKGLPSWVNVPSLDSEYQQLLFKGAEQLPEVRKIRETDKETHISRIISQRKIYPLVKFTYRDRSNIISTVNSSVDSYSKAIDFVKWLWSNYRKEEDSWTPPKGSEQSPIKYNFPNAKDNKVQNSQQLYFGRAYEREWVRNLFDDTYEEFPSPDLFSISNEEALDFVSFISKFGVKKFPAIATVQIVTPLDSYVTEYKKLIQQNADLGSSTTIYVRCKLPFISHLQDKLKNITTTDIIKWIYEDYTLRSYLTSPYYSENAEITYQGNLQQYERRYQGPIKNYLLRVFNEVKWIEIGGKRYAPKQILKDINSRNNGKFSDLIPVIDVQYIQDIAYRLGIDYYEVLGIIELFDFCDKVTDLSSNDFYSLMLKLPEYNFEKSVELSKLIYRIIEQSHFTKKYEDSENKKRFFEAGKVLVQFQGVLQHYPAKKAYLPSSRIISKNNVPIVEKGQRTNNDNFIRTFGCQLYNKDYAIIKESVSESKSNPDFQLYFNEFLKYAASYSERNENFERDIKRLSVVLVDKISIIENDQVAEITDEYICIRETATSWYITVFGNEFEINLVSEAIENICANIANTVGFESGKLGELFRAKEKTDREFLIKKEFGSLDVIADRSYNNEKRNNFVETVMKINKNYPVKEINIDFEDFHSDQNAEKIINLLMEIGVDVYQFRDEGFVYSINLIPYYKAKLVRFINKEKRKFKNVLYTKAVKNEGLQAIFLSTVMKFENFEIENYENSIYFDVELIVKKAFASWYYNELPDNEIIDSDAQYSKNYELLNPDRLFEDDIANNYDVRKMIYFNKTEEFEAWLVAKKNAQSANETVTDDAYSKYKDVIPQKVEPLFRNLEIIKERNKPRGNGSYNPSSAERRNRTQKVFGNKGELLVYNLLCEQFGEDNVYPRSEAFVEIGILKPGQAKSGQFDLSYKDERGIEYFVEVKAGDGNSFIISPGELEFAKQNSNHYKLFLVHEIDSENPKCTELPMKFWEDKKFRKTEIVERIEFEF</sequence>
<keyword evidence="4" id="KW-1185">Reference proteome</keyword>
<dbReference type="PANTHER" id="PTHR32387">
    <property type="entry name" value="WU:FJ29H11"/>
    <property type="match status" value="1"/>
</dbReference>
<dbReference type="PANTHER" id="PTHR32387:SF0">
    <property type="entry name" value="PROTEIN NO VEIN"/>
    <property type="match status" value="1"/>
</dbReference>
<dbReference type="Proteomes" id="UP000256304">
    <property type="component" value="Unassembled WGS sequence"/>
</dbReference>
<protein>
    <submittedName>
        <fullName evidence="3">Uncharacterized protein DUF3883</fullName>
    </submittedName>
</protein>
<dbReference type="Pfam" id="PF13020">
    <property type="entry name" value="NOV_C"/>
    <property type="match status" value="1"/>
</dbReference>
<dbReference type="EMBL" id="QTTN01000006">
    <property type="protein sequence ID" value="REE90608.1"/>
    <property type="molecule type" value="Genomic_DNA"/>
</dbReference>
<dbReference type="RefSeq" id="WP_181909444.1">
    <property type="nucleotide sequence ID" value="NZ_QTTN01000006.1"/>
</dbReference>
<comment type="caution">
    <text evidence="3">The sequence shown here is derived from an EMBL/GenBank/DDBJ whole genome shotgun (WGS) entry which is preliminary data.</text>
</comment>
<accession>A0A3D9SG63</accession>
<dbReference type="Gene3D" id="3.30.565.10">
    <property type="entry name" value="Histidine kinase-like ATPase, C-terminal domain"/>
    <property type="match status" value="1"/>
</dbReference>
<feature type="domain" description="Protein NO VEIN C-terminal" evidence="2">
    <location>
        <begin position="1447"/>
        <end position="1507"/>
    </location>
</feature>
<dbReference type="InterPro" id="IPR052957">
    <property type="entry name" value="Auxin_embryo_med"/>
</dbReference>
<dbReference type="SUPFAM" id="SSF55874">
    <property type="entry name" value="ATPase domain of HSP90 chaperone/DNA topoisomerase II/histidine kinase"/>
    <property type="match status" value="1"/>
</dbReference>
<reference evidence="3 4" key="1">
    <citation type="submission" date="2018-08" db="EMBL/GenBank/DDBJ databases">
        <title>Genomic Encyclopedia of Type Strains, Phase III (KMG-III): the genomes of soil and plant-associated and newly described type strains.</title>
        <authorList>
            <person name="Whitman W."/>
        </authorList>
    </citation>
    <scope>NUCLEOTIDE SEQUENCE [LARGE SCALE GENOMIC DNA]</scope>
    <source>
        <strain evidence="3 4">CGMCC 1.10966</strain>
    </source>
</reference>
<dbReference type="InterPro" id="IPR024975">
    <property type="entry name" value="NOV_C"/>
</dbReference>
<organism evidence="3 4">
    <name type="scientific">Paenibacillus taihuensis</name>
    <dbReference type="NCBI Taxonomy" id="1156355"/>
    <lineage>
        <taxon>Bacteria</taxon>
        <taxon>Bacillati</taxon>
        <taxon>Bacillota</taxon>
        <taxon>Bacilli</taxon>
        <taxon>Bacillales</taxon>
        <taxon>Paenibacillaceae</taxon>
        <taxon>Paenibacillus</taxon>
    </lineage>
</organism>
<evidence type="ECO:0000313" key="3">
    <source>
        <dbReference type="EMBL" id="REE90608.1"/>
    </source>
</evidence>
<dbReference type="NCBIfam" id="NF047352">
    <property type="entry name" value="P_loop_sacsin"/>
    <property type="match status" value="1"/>
</dbReference>